<accession>A0A644X6Z0</accession>
<gene>
    <name evidence="1" type="ORF">SDC9_58037</name>
</gene>
<reference evidence="1" key="1">
    <citation type="submission" date="2019-08" db="EMBL/GenBank/DDBJ databases">
        <authorList>
            <person name="Kucharzyk K."/>
            <person name="Murdoch R.W."/>
            <person name="Higgins S."/>
            <person name="Loffler F."/>
        </authorList>
    </citation>
    <scope>NUCLEOTIDE SEQUENCE</scope>
</reference>
<dbReference type="AlphaFoldDB" id="A0A644X6Z0"/>
<comment type="caution">
    <text evidence="1">The sequence shown here is derived from an EMBL/GenBank/DDBJ whole genome shotgun (WGS) entry which is preliminary data.</text>
</comment>
<proteinExistence type="predicted"/>
<evidence type="ECO:0000313" key="1">
    <source>
        <dbReference type="EMBL" id="MPM11687.1"/>
    </source>
</evidence>
<evidence type="ECO:0008006" key="2">
    <source>
        <dbReference type="Google" id="ProtNLM"/>
    </source>
</evidence>
<name>A0A644X6Z0_9ZZZZ</name>
<organism evidence="1">
    <name type="scientific">bioreactor metagenome</name>
    <dbReference type="NCBI Taxonomy" id="1076179"/>
    <lineage>
        <taxon>unclassified sequences</taxon>
        <taxon>metagenomes</taxon>
        <taxon>ecological metagenomes</taxon>
    </lineage>
</organism>
<sequence>MQSIEEHVHHLYWDHDINCARTTLMYLAQYFKIPLNDQTLQAAIGMHGGGGFGAQCGLVEGSLMFLGIYCARMGLSDALISKLCFSYAQAFISTFSSLECSVLRPGGFQGSDPPHLCEGLTVRAIAFTRDFIEDFSHATKPVD</sequence>
<dbReference type="EMBL" id="VSSQ01001864">
    <property type="protein sequence ID" value="MPM11687.1"/>
    <property type="molecule type" value="Genomic_DNA"/>
</dbReference>
<dbReference type="Pfam" id="PF09719">
    <property type="entry name" value="C_GCAxxG_C_C"/>
    <property type="match status" value="1"/>
</dbReference>
<protein>
    <recommendedName>
        <fullName evidence="2">Redox-active protein (C_GCAxxG_C_C)</fullName>
    </recommendedName>
</protein>
<dbReference type="InterPro" id="IPR010181">
    <property type="entry name" value="CGCAxxGCC_motif"/>
</dbReference>